<sequence>MDPLSDVLTLLSAKSYTTSGLRAPAGWGLHYPGFDGLKFFAVQEGSARFRADDSDEWITLRKGDGIILTRACSFSVTTSDGAVQAESNQTPFELREGLADYGGDALIMIAGKMEIDKTSASLLLSELPVVIRIFSDDDSTSVFTWIMNYIKTEKASQLPGSVVVTDYLMHLMMIEGIRRGVAQAVDTGQGWMKSFSDQRIARVLTAIHQRPGNNWRLPELAGIAGMSRAGFLRRFAQLTGTTPLKYLTEWRMHVASKALRTSSESVKAIGLSLGYGSESAFSTAFKRIYGCSPTEHRSLKHEST</sequence>
<dbReference type="InterPro" id="IPR018060">
    <property type="entry name" value="HTH_AraC"/>
</dbReference>
<accession>A0A3N4NYX3</accession>
<protein>
    <submittedName>
        <fullName evidence="5">AraC family transcriptional regulator</fullName>
    </submittedName>
</protein>
<feature type="domain" description="HTH araC/xylS-type" evidence="4">
    <location>
        <begin position="201"/>
        <end position="299"/>
    </location>
</feature>
<evidence type="ECO:0000313" key="5">
    <source>
        <dbReference type="EMBL" id="RPD96799.1"/>
    </source>
</evidence>
<dbReference type="SUPFAM" id="SSF46689">
    <property type="entry name" value="Homeodomain-like"/>
    <property type="match status" value="2"/>
</dbReference>
<dbReference type="AlphaFoldDB" id="A0A3N4NYX3"/>
<proteinExistence type="predicted"/>
<evidence type="ECO:0000256" key="2">
    <source>
        <dbReference type="ARBA" id="ARBA00023125"/>
    </source>
</evidence>
<comment type="caution">
    <text evidence="5">The sequence shown here is derived from an EMBL/GenBank/DDBJ whole genome shotgun (WGS) entry which is preliminary data.</text>
</comment>
<dbReference type="Proteomes" id="UP000281332">
    <property type="component" value="Unassembled WGS sequence"/>
</dbReference>
<dbReference type="InterPro" id="IPR020449">
    <property type="entry name" value="Tscrpt_reg_AraC-type_HTH"/>
</dbReference>
<dbReference type="SMART" id="SM00342">
    <property type="entry name" value="HTH_ARAC"/>
    <property type="match status" value="1"/>
</dbReference>
<dbReference type="Gene3D" id="1.10.10.60">
    <property type="entry name" value="Homeodomain-like"/>
    <property type="match status" value="2"/>
</dbReference>
<dbReference type="PROSITE" id="PS01124">
    <property type="entry name" value="HTH_ARAC_FAMILY_2"/>
    <property type="match status" value="1"/>
</dbReference>
<gene>
    <name evidence="5" type="ORF">BBB56_17790</name>
</gene>
<dbReference type="PANTHER" id="PTHR46796">
    <property type="entry name" value="HTH-TYPE TRANSCRIPTIONAL ACTIVATOR RHAS-RELATED"/>
    <property type="match status" value="1"/>
</dbReference>
<keyword evidence="1" id="KW-0805">Transcription regulation</keyword>
<dbReference type="InterPro" id="IPR032783">
    <property type="entry name" value="AraC_lig"/>
</dbReference>
<dbReference type="InterPro" id="IPR018062">
    <property type="entry name" value="HTH_AraC-typ_CS"/>
</dbReference>
<reference evidence="5 6" key="1">
    <citation type="submission" date="2018-11" db="EMBL/GenBank/DDBJ databases">
        <title>Whole genome sequencing of Pantoea sp. RIT388.</title>
        <authorList>
            <person name="Gan H.M."/>
            <person name="Hudson A.O."/>
        </authorList>
    </citation>
    <scope>NUCLEOTIDE SEQUENCE [LARGE SCALE GENOMIC DNA]</scope>
    <source>
        <strain evidence="5 6">RIT388</strain>
    </source>
</reference>
<evidence type="ECO:0000256" key="1">
    <source>
        <dbReference type="ARBA" id="ARBA00023015"/>
    </source>
</evidence>
<dbReference type="InterPro" id="IPR050204">
    <property type="entry name" value="AraC_XylS_family_regulators"/>
</dbReference>
<dbReference type="PANTHER" id="PTHR46796:SF13">
    <property type="entry name" value="HTH-TYPE TRANSCRIPTIONAL ACTIVATOR RHAS"/>
    <property type="match status" value="1"/>
</dbReference>
<evidence type="ECO:0000259" key="4">
    <source>
        <dbReference type="PROSITE" id="PS01124"/>
    </source>
</evidence>
<name>A0A3N4NYX3_9GAMM</name>
<keyword evidence="6" id="KW-1185">Reference proteome</keyword>
<evidence type="ECO:0000256" key="3">
    <source>
        <dbReference type="ARBA" id="ARBA00023163"/>
    </source>
</evidence>
<dbReference type="PRINTS" id="PR00032">
    <property type="entry name" value="HTHARAC"/>
</dbReference>
<evidence type="ECO:0000313" key="6">
    <source>
        <dbReference type="Proteomes" id="UP000281332"/>
    </source>
</evidence>
<dbReference type="Pfam" id="PF12852">
    <property type="entry name" value="Cupin_6"/>
    <property type="match status" value="1"/>
</dbReference>
<dbReference type="RefSeq" id="WP_123802257.1">
    <property type="nucleotide sequence ID" value="NZ_RMVG01000016.1"/>
</dbReference>
<dbReference type="Pfam" id="PF12833">
    <property type="entry name" value="HTH_18"/>
    <property type="match status" value="1"/>
</dbReference>
<organism evidence="5 6">
    <name type="scientific">Candidatus Pantoea deserta</name>
    <dbReference type="NCBI Taxonomy" id="1869313"/>
    <lineage>
        <taxon>Bacteria</taxon>
        <taxon>Pseudomonadati</taxon>
        <taxon>Pseudomonadota</taxon>
        <taxon>Gammaproteobacteria</taxon>
        <taxon>Enterobacterales</taxon>
        <taxon>Erwiniaceae</taxon>
        <taxon>Pantoea</taxon>
    </lineage>
</organism>
<dbReference type="OrthoDB" id="9783876at2"/>
<dbReference type="GO" id="GO:0003700">
    <property type="term" value="F:DNA-binding transcription factor activity"/>
    <property type="evidence" value="ECO:0007669"/>
    <property type="project" value="InterPro"/>
</dbReference>
<dbReference type="EMBL" id="RMVG01000016">
    <property type="protein sequence ID" value="RPD96799.1"/>
    <property type="molecule type" value="Genomic_DNA"/>
</dbReference>
<dbReference type="GO" id="GO:0043565">
    <property type="term" value="F:sequence-specific DNA binding"/>
    <property type="evidence" value="ECO:0007669"/>
    <property type="project" value="InterPro"/>
</dbReference>
<dbReference type="InterPro" id="IPR009057">
    <property type="entry name" value="Homeodomain-like_sf"/>
</dbReference>
<dbReference type="PROSITE" id="PS00041">
    <property type="entry name" value="HTH_ARAC_FAMILY_1"/>
    <property type="match status" value="1"/>
</dbReference>
<keyword evidence="3" id="KW-0804">Transcription</keyword>
<keyword evidence="2" id="KW-0238">DNA-binding</keyword>